<dbReference type="EMBL" id="JBAKFJ010000001">
    <property type="protein sequence ID" value="MEX0385378.1"/>
    <property type="molecule type" value="Genomic_DNA"/>
</dbReference>
<dbReference type="PANTHER" id="PTHR11229">
    <property type="entry name" value="50S RIBOSOMAL PROTEIN L3"/>
    <property type="match status" value="1"/>
</dbReference>
<dbReference type="NCBIfam" id="TIGR03625">
    <property type="entry name" value="L3_bact"/>
    <property type="match status" value="1"/>
</dbReference>
<organism evidence="12 13">
    <name type="scientific">Spiribacter onubensis</name>
    <dbReference type="NCBI Taxonomy" id="3122420"/>
    <lineage>
        <taxon>Bacteria</taxon>
        <taxon>Pseudomonadati</taxon>
        <taxon>Pseudomonadota</taxon>
        <taxon>Gammaproteobacteria</taxon>
        <taxon>Chromatiales</taxon>
        <taxon>Ectothiorhodospiraceae</taxon>
        <taxon>Spiribacter</taxon>
    </lineage>
</organism>
<dbReference type="InterPro" id="IPR009000">
    <property type="entry name" value="Transl_B-barrel_sf"/>
</dbReference>
<evidence type="ECO:0000256" key="6">
    <source>
        <dbReference type="ARBA" id="ARBA00023274"/>
    </source>
</evidence>
<evidence type="ECO:0000313" key="12">
    <source>
        <dbReference type="EMBL" id="MEX0385378.1"/>
    </source>
</evidence>
<reference evidence="12 13" key="1">
    <citation type="submission" date="2024-02" db="EMBL/GenBank/DDBJ databases">
        <title>New especies of Spiribacter isolated from saline water.</title>
        <authorList>
            <person name="Leon M.J."/>
            <person name="De La Haba R."/>
            <person name="Sanchez-Porro C."/>
            <person name="Ventosa A."/>
        </authorList>
    </citation>
    <scope>NUCLEOTIDE SEQUENCE [LARGE SCALE GENOMIC DNA]</scope>
    <source>
        <strain evidence="13">ag22IC4-227</strain>
    </source>
</reference>
<protein>
    <recommendedName>
        <fullName evidence="7 8">Large ribosomal subunit protein uL3</fullName>
    </recommendedName>
</protein>
<keyword evidence="13" id="KW-1185">Reference proteome</keyword>
<keyword evidence="4 8" id="KW-0694">RNA-binding</keyword>
<dbReference type="SUPFAM" id="SSF50447">
    <property type="entry name" value="Translation proteins"/>
    <property type="match status" value="1"/>
</dbReference>
<keyword evidence="2 8" id="KW-0488">Methylation</keyword>
<dbReference type="PROSITE" id="PS00474">
    <property type="entry name" value="RIBOSOMAL_L3"/>
    <property type="match status" value="1"/>
</dbReference>
<accession>A0ABV3S5H4</accession>
<feature type="modified residue" description="N5-methylglutamine" evidence="8">
    <location>
        <position position="153"/>
    </location>
</feature>
<dbReference type="GO" id="GO:0005840">
    <property type="term" value="C:ribosome"/>
    <property type="evidence" value="ECO:0007669"/>
    <property type="project" value="UniProtKB-KW"/>
</dbReference>
<dbReference type="Gene3D" id="3.30.160.810">
    <property type="match status" value="1"/>
</dbReference>
<keyword evidence="3 8" id="KW-0699">rRNA-binding</keyword>
<evidence type="ECO:0000256" key="1">
    <source>
        <dbReference type="ARBA" id="ARBA00006540"/>
    </source>
</evidence>
<dbReference type="InterPro" id="IPR019927">
    <property type="entry name" value="Ribosomal_uL3_bac/org-type"/>
</dbReference>
<evidence type="ECO:0000256" key="9">
    <source>
        <dbReference type="RuleBase" id="RU003905"/>
    </source>
</evidence>
<dbReference type="Pfam" id="PF00297">
    <property type="entry name" value="Ribosomal_L3"/>
    <property type="match status" value="1"/>
</dbReference>
<name>A0ABV3S5H4_9GAMM</name>
<feature type="compositionally biased region" description="Polar residues" evidence="11">
    <location>
        <begin position="132"/>
        <end position="142"/>
    </location>
</feature>
<evidence type="ECO:0000256" key="7">
    <source>
        <dbReference type="ARBA" id="ARBA00035243"/>
    </source>
</evidence>
<comment type="caution">
    <text evidence="12">The sequence shown here is derived from an EMBL/GenBank/DDBJ whole genome shotgun (WGS) entry which is preliminary data.</text>
</comment>
<comment type="subunit">
    <text evidence="8 10">Part of the 50S ribosomal subunit. Forms a cluster with proteins L14 and L19.</text>
</comment>
<evidence type="ECO:0000256" key="10">
    <source>
        <dbReference type="RuleBase" id="RU003906"/>
    </source>
</evidence>
<dbReference type="Gene3D" id="2.40.30.10">
    <property type="entry name" value="Translation factors"/>
    <property type="match status" value="1"/>
</dbReference>
<dbReference type="InterPro" id="IPR019926">
    <property type="entry name" value="Ribosomal_uL3_CS"/>
</dbReference>
<dbReference type="RefSeq" id="WP_367965865.1">
    <property type="nucleotide sequence ID" value="NZ_JBAKFI010000003.1"/>
</dbReference>
<evidence type="ECO:0000256" key="4">
    <source>
        <dbReference type="ARBA" id="ARBA00022884"/>
    </source>
</evidence>
<feature type="region of interest" description="Disordered" evidence="11">
    <location>
        <begin position="131"/>
        <end position="155"/>
    </location>
</feature>
<keyword evidence="6 8" id="KW-0687">Ribonucleoprotein</keyword>
<evidence type="ECO:0000256" key="2">
    <source>
        <dbReference type="ARBA" id="ARBA00022481"/>
    </source>
</evidence>
<evidence type="ECO:0000256" key="3">
    <source>
        <dbReference type="ARBA" id="ARBA00022730"/>
    </source>
</evidence>
<comment type="PTM">
    <text evidence="8">Methylated by PrmB.</text>
</comment>
<dbReference type="HAMAP" id="MF_01325_B">
    <property type="entry name" value="Ribosomal_uL3_B"/>
    <property type="match status" value="1"/>
</dbReference>
<dbReference type="Proteomes" id="UP001556653">
    <property type="component" value="Unassembled WGS sequence"/>
</dbReference>
<comment type="function">
    <text evidence="8 10">One of the primary rRNA binding proteins, it binds directly near the 3'-end of the 23S rRNA, where it nucleates assembly of the 50S subunit.</text>
</comment>
<sequence length="219" mass="23111">MAIGIVGRKRGMTRIFMEDGASVPVTVVEATPNRVTQIKAEASDGYRAVQVTAGTRRPSRVNRAAAGHVARAGVEMGRGLWEFRLRDGVEAEVEPGGELTVEQFEAGAIVDVTGTSKGKGFAGTVKRHNFRTQDNTHGNSTAHRAPGSIGQAQDPGRVLPGKKMSGQLGNVRTTTQNLEVVRVDAERNLLLIRGAVPGSRDGDVIVRPAVKQLAAAGGN</sequence>
<evidence type="ECO:0000256" key="11">
    <source>
        <dbReference type="SAM" id="MobiDB-lite"/>
    </source>
</evidence>
<dbReference type="PANTHER" id="PTHR11229:SF16">
    <property type="entry name" value="LARGE RIBOSOMAL SUBUNIT PROTEIN UL3C"/>
    <property type="match status" value="1"/>
</dbReference>
<evidence type="ECO:0000256" key="8">
    <source>
        <dbReference type="HAMAP-Rule" id="MF_01325"/>
    </source>
</evidence>
<gene>
    <name evidence="8 12" type="primary">rplC</name>
    <name evidence="12" type="ORF">V6X64_00015</name>
</gene>
<evidence type="ECO:0000256" key="5">
    <source>
        <dbReference type="ARBA" id="ARBA00022980"/>
    </source>
</evidence>
<comment type="similarity">
    <text evidence="1 8 9">Belongs to the universal ribosomal protein uL3 family.</text>
</comment>
<dbReference type="InterPro" id="IPR000597">
    <property type="entry name" value="Ribosomal_uL3"/>
</dbReference>
<keyword evidence="5 8" id="KW-0689">Ribosomal protein</keyword>
<proteinExistence type="inferred from homology"/>
<evidence type="ECO:0000313" key="13">
    <source>
        <dbReference type="Proteomes" id="UP001556653"/>
    </source>
</evidence>